<dbReference type="Pfam" id="PF13419">
    <property type="entry name" value="HAD_2"/>
    <property type="match status" value="1"/>
</dbReference>
<dbReference type="SUPFAM" id="SSF56784">
    <property type="entry name" value="HAD-like"/>
    <property type="match status" value="1"/>
</dbReference>
<dbReference type="RefSeq" id="WP_073189736.1">
    <property type="nucleotide sequence ID" value="NZ_FQZG01000067.1"/>
</dbReference>
<dbReference type="InterPro" id="IPR006439">
    <property type="entry name" value="HAD-SF_hydro_IA"/>
</dbReference>
<dbReference type="Gene3D" id="1.10.150.240">
    <property type="entry name" value="Putative phosphatase, domain 2"/>
    <property type="match status" value="1"/>
</dbReference>
<proteinExistence type="predicted"/>
<dbReference type="STRING" id="1123357.SAMN02745244_02990"/>
<gene>
    <name evidence="1" type="ORF">SAMN02745244_02990</name>
</gene>
<dbReference type="Proteomes" id="UP000184512">
    <property type="component" value="Unassembled WGS sequence"/>
</dbReference>
<reference evidence="1 2" key="1">
    <citation type="submission" date="2016-11" db="EMBL/GenBank/DDBJ databases">
        <authorList>
            <person name="Jaros S."/>
            <person name="Januszkiewicz K."/>
            <person name="Wedrychowicz H."/>
        </authorList>
    </citation>
    <scope>NUCLEOTIDE SEQUENCE [LARGE SCALE GENOMIC DNA]</scope>
    <source>
        <strain evidence="1 2">DSM 12906</strain>
    </source>
</reference>
<dbReference type="AlphaFoldDB" id="A0A1M6L5G4"/>
<dbReference type="EMBL" id="FQZG01000067">
    <property type="protein sequence ID" value="SHJ66446.1"/>
    <property type="molecule type" value="Genomic_DNA"/>
</dbReference>
<sequence>MTPAGSEPLGVFDAVLFDFDGTLANSYESMMTAYRIFAEEYGVGLDKVRSFTGMPSESLARALLPAEQAVAGGERIDELESSNTDGVVALPGALAALEAIPATRWAIATSCTHRLITARLRAAGLPTPSVLVPCDSVANGKPAPDSFLLAAKLLGFEPSRCLVLEDAPAGVAGARAAGCAVGGVLTGHTAEELGADWHVETLADLRFDVADDGVSVFRVGG</sequence>
<dbReference type="InterPro" id="IPR023214">
    <property type="entry name" value="HAD_sf"/>
</dbReference>
<dbReference type="SFLD" id="SFLDG01129">
    <property type="entry name" value="C1.5:_HAD__Beta-PGM__Phosphata"/>
    <property type="match status" value="1"/>
</dbReference>
<dbReference type="InterPro" id="IPR023198">
    <property type="entry name" value="PGP-like_dom2"/>
</dbReference>
<dbReference type="InterPro" id="IPR051806">
    <property type="entry name" value="HAD-like_SPP"/>
</dbReference>
<dbReference type="GO" id="GO:0050308">
    <property type="term" value="F:sugar-phosphatase activity"/>
    <property type="evidence" value="ECO:0007669"/>
    <property type="project" value="TreeGrafter"/>
</dbReference>
<accession>A0A1M6L5G4</accession>
<dbReference type="PANTHER" id="PTHR43481">
    <property type="entry name" value="FRUCTOSE-1-PHOSPHATE PHOSPHATASE"/>
    <property type="match status" value="1"/>
</dbReference>
<keyword evidence="2" id="KW-1185">Reference proteome</keyword>
<protein>
    <submittedName>
        <fullName evidence="1">Sugar-phosphatase</fullName>
    </submittedName>
</protein>
<evidence type="ECO:0000313" key="2">
    <source>
        <dbReference type="Proteomes" id="UP000184512"/>
    </source>
</evidence>
<name>A0A1M6L5G4_9ACTN</name>
<dbReference type="PANTHER" id="PTHR43481:SF4">
    <property type="entry name" value="GLYCEROL-1-PHOSPHATE PHOSPHOHYDROLASE 1-RELATED"/>
    <property type="match status" value="1"/>
</dbReference>
<dbReference type="InterPro" id="IPR041492">
    <property type="entry name" value="HAD_2"/>
</dbReference>
<evidence type="ECO:0000313" key="1">
    <source>
        <dbReference type="EMBL" id="SHJ66446.1"/>
    </source>
</evidence>
<organism evidence="1 2">
    <name type="scientific">Tessaracoccus bendigoensis DSM 12906</name>
    <dbReference type="NCBI Taxonomy" id="1123357"/>
    <lineage>
        <taxon>Bacteria</taxon>
        <taxon>Bacillati</taxon>
        <taxon>Actinomycetota</taxon>
        <taxon>Actinomycetes</taxon>
        <taxon>Propionibacteriales</taxon>
        <taxon>Propionibacteriaceae</taxon>
        <taxon>Tessaracoccus</taxon>
    </lineage>
</organism>
<dbReference type="SFLD" id="SFLDS00003">
    <property type="entry name" value="Haloacid_Dehalogenase"/>
    <property type="match status" value="1"/>
</dbReference>
<dbReference type="Gene3D" id="3.40.50.1000">
    <property type="entry name" value="HAD superfamily/HAD-like"/>
    <property type="match status" value="1"/>
</dbReference>
<dbReference type="NCBIfam" id="TIGR01509">
    <property type="entry name" value="HAD-SF-IA-v3"/>
    <property type="match status" value="1"/>
</dbReference>
<dbReference type="InterPro" id="IPR036412">
    <property type="entry name" value="HAD-like_sf"/>
</dbReference>